<evidence type="ECO:0000256" key="3">
    <source>
        <dbReference type="ARBA" id="ARBA00022622"/>
    </source>
</evidence>
<evidence type="ECO:0000256" key="5">
    <source>
        <dbReference type="ARBA" id="ARBA00023157"/>
    </source>
</evidence>
<keyword evidence="4 9" id="KW-0732">Signal</keyword>
<feature type="domain" description="Bifunctional inhibitor/plant lipid transfer protein/seed storage helical" evidence="10">
    <location>
        <begin position="34"/>
        <end position="113"/>
    </location>
</feature>
<evidence type="ECO:0000259" key="10">
    <source>
        <dbReference type="SMART" id="SM00499"/>
    </source>
</evidence>
<feature type="compositionally biased region" description="Low complexity" evidence="8">
    <location>
        <begin position="140"/>
        <end position="151"/>
    </location>
</feature>
<feature type="region of interest" description="Disordered" evidence="8">
    <location>
        <begin position="127"/>
        <end position="173"/>
    </location>
</feature>
<reference evidence="11" key="1">
    <citation type="journal article" date="2023" name="Plant J.">
        <title>The genome of the king protea, Protea cynaroides.</title>
        <authorList>
            <person name="Chang J."/>
            <person name="Duong T.A."/>
            <person name="Schoeman C."/>
            <person name="Ma X."/>
            <person name="Roodt D."/>
            <person name="Barker N."/>
            <person name="Li Z."/>
            <person name="Van de Peer Y."/>
            <person name="Mizrachi E."/>
        </authorList>
    </citation>
    <scope>NUCLEOTIDE SEQUENCE</scope>
    <source>
        <tissue evidence="11">Young leaves</tissue>
    </source>
</reference>
<evidence type="ECO:0000256" key="6">
    <source>
        <dbReference type="ARBA" id="ARBA00023180"/>
    </source>
</evidence>
<dbReference type="Gene3D" id="1.10.110.10">
    <property type="entry name" value="Plant lipid-transfer and hydrophobic proteins"/>
    <property type="match status" value="1"/>
</dbReference>
<dbReference type="FunFam" id="1.10.110.10:FF:000001">
    <property type="entry name" value="Bifunctional inhibitor/lipid-transfer protein/seed storage 2S albumin superfamily protein"/>
    <property type="match status" value="1"/>
</dbReference>
<evidence type="ECO:0000313" key="12">
    <source>
        <dbReference type="Proteomes" id="UP001141806"/>
    </source>
</evidence>
<keyword evidence="3" id="KW-0472">Membrane</keyword>
<comment type="caution">
    <text evidence="11">The sequence shown here is derived from an EMBL/GenBank/DDBJ whole genome shotgun (WGS) entry which is preliminary data.</text>
</comment>
<feature type="signal peptide" evidence="9">
    <location>
        <begin position="1"/>
        <end position="28"/>
    </location>
</feature>
<accession>A0A9Q0JYX8</accession>
<organism evidence="11 12">
    <name type="scientific">Protea cynaroides</name>
    <dbReference type="NCBI Taxonomy" id="273540"/>
    <lineage>
        <taxon>Eukaryota</taxon>
        <taxon>Viridiplantae</taxon>
        <taxon>Streptophyta</taxon>
        <taxon>Embryophyta</taxon>
        <taxon>Tracheophyta</taxon>
        <taxon>Spermatophyta</taxon>
        <taxon>Magnoliopsida</taxon>
        <taxon>Proteales</taxon>
        <taxon>Proteaceae</taxon>
        <taxon>Protea</taxon>
    </lineage>
</organism>
<feature type="chain" id="PRO_5040260560" description="Bifunctional inhibitor/plant lipid transfer protein/seed storage helical domain-containing protein" evidence="9">
    <location>
        <begin position="29"/>
        <end position="202"/>
    </location>
</feature>
<evidence type="ECO:0000256" key="8">
    <source>
        <dbReference type="SAM" id="MobiDB-lite"/>
    </source>
</evidence>
<protein>
    <recommendedName>
        <fullName evidence="10">Bifunctional inhibitor/plant lipid transfer protein/seed storage helical domain-containing protein</fullName>
    </recommendedName>
</protein>
<keyword evidence="5" id="KW-1015">Disulfide bond</keyword>
<name>A0A9Q0JYX8_9MAGN</name>
<dbReference type="Proteomes" id="UP001141806">
    <property type="component" value="Unassembled WGS sequence"/>
</dbReference>
<dbReference type="CDD" id="cd00010">
    <property type="entry name" value="AAI_LTSS"/>
    <property type="match status" value="1"/>
</dbReference>
<evidence type="ECO:0000256" key="9">
    <source>
        <dbReference type="SAM" id="SignalP"/>
    </source>
</evidence>
<dbReference type="InterPro" id="IPR016140">
    <property type="entry name" value="Bifunc_inhib/LTP/seed_store"/>
</dbReference>
<dbReference type="OrthoDB" id="1914452at2759"/>
<evidence type="ECO:0000256" key="4">
    <source>
        <dbReference type="ARBA" id="ARBA00022729"/>
    </source>
</evidence>
<proteinExistence type="inferred from homology"/>
<evidence type="ECO:0000256" key="7">
    <source>
        <dbReference type="ARBA" id="ARBA00023288"/>
    </source>
</evidence>
<dbReference type="EMBL" id="JAMYWD010000011">
    <property type="protein sequence ID" value="KAJ4955760.1"/>
    <property type="molecule type" value="Genomic_DNA"/>
</dbReference>
<comment type="subcellular location">
    <subcellularLocation>
        <location evidence="1">Cell membrane</location>
        <topology evidence="1">Lipid-anchor</topology>
        <topology evidence="1">GPI-anchor</topology>
    </subcellularLocation>
</comment>
<dbReference type="PANTHER" id="PTHR33044">
    <property type="entry name" value="BIFUNCTIONAL INHIBITOR/LIPID-TRANSFER PROTEIN/SEED STORAGE 2S ALBUMIN SUPERFAMILY PROTEIN-RELATED"/>
    <property type="match status" value="1"/>
</dbReference>
<dbReference type="SUPFAM" id="SSF47699">
    <property type="entry name" value="Bifunctional inhibitor/lipid-transfer protein/seed storage 2S albumin"/>
    <property type="match status" value="1"/>
</dbReference>
<dbReference type="GO" id="GO:0005886">
    <property type="term" value="C:plasma membrane"/>
    <property type="evidence" value="ECO:0007669"/>
    <property type="project" value="UniProtKB-SubCell"/>
</dbReference>
<dbReference type="AlphaFoldDB" id="A0A9Q0JYX8"/>
<dbReference type="InterPro" id="IPR043325">
    <property type="entry name" value="LTSS"/>
</dbReference>
<evidence type="ECO:0000256" key="1">
    <source>
        <dbReference type="ARBA" id="ARBA00004609"/>
    </source>
</evidence>
<keyword evidence="6" id="KW-0325">Glycoprotein</keyword>
<dbReference type="GO" id="GO:0098552">
    <property type="term" value="C:side of membrane"/>
    <property type="evidence" value="ECO:0007669"/>
    <property type="project" value="UniProtKB-KW"/>
</dbReference>
<keyword evidence="7" id="KW-0449">Lipoprotein</keyword>
<keyword evidence="3" id="KW-0336">GPI-anchor</keyword>
<comment type="similarity">
    <text evidence="2">Belongs to the plant LTP family.</text>
</comment>
<dbReference type="InterPro" id="IPR036312">
    <property type="entry name" value="Bifun_inhib/LTP/seed_sf"/>
</dbReference>
<evidence type="ECO:0000313" key="11">
    <source>
        <dbReference type="EMBL" id="KAJ4955760.1"/>
    </source>
</evidence>
<evidence type="ECO:0000256" key="2">
    <source>
        <dbReference type="ARBA" id="ARBA00009748"/>
    </source>
</evidence>
<gene>
    <name evidence="11" type="ORF">NE237_012543</name>
</gene>
<dbReference type="Pfam" id="PF14368">
    <property type="entry name" value="LTP_2"/>
    <property type="match status" value="1"/>
</dbReference>
<dbReference type="SMART" id="SM00499">
    <property type="entry name" value="AAI"/>
    <property type="match status" value="1"/>
</dbReference>
<keyword evidence="12" id="KW-1185">Reference proteome</keyword>
<sequence length="202" mass="20452">MKGLMGFQLCFIAITSMAFLMSVMPVYGQINTGCTNSMITGFTPCLSFITGSTANGSSPTADCCKSLKSLMDSSMACICLIVNGNVPLQLPINRSMSLSLPGACKMSGVPLQCKASGSPLPAPAPVALGPTASLSPSPQASAISETTSSATGLPPASTPVSSESPAHSGIKPVLTPSAANPSHSFSPSLVLFVIGVVVLKYH</sequence>